<dbReference type="EMBL" id="OC001161">
    <property type="protein sequence ID" value="CAD7259264.1"/>
    <property type="molecule type" value="Genomic_DNA"/>
</dbReference>
<organism evidence="1">
    <name type="scientific">Timema shepardi</name>
    <name type="common">Walking stick</name>
    <dbReference type="NCBI Taxonomy" id="629360"/>
    <lineage>
        <taxon>Eukaryota</taxon>
        <taxon>Metazoa</taxon>
        <taxon>Ecdysozoa</taxon>
        <taxon>Arthropoda</taxon>
        <taxon>Hexapoda</taxon>
        <taxon>Insecta</taxon>
        <taxon>Pterygota</taxon>
        <taxon>Neoptera</taxon>
        <taxon>Polyneoptera</taxon>
        <taxon>Phasmatodea</taxon>
        <taxon>Timematodea</taxon>
        <taxon>Timematoidea</taxon>
        <taxon>Timematidae</taxon>
        <taxon>Timema</taxon>
    </lineage>
</organism>
<protein>
    <submittedName>
        <fullName evidence="1">Uncharacterized protein</fullName>
    </submittedName>
</protein>
<accession>A0A7R9ARW8</accession>
<dbReference type="AlphaFoldDB" id="A0A7R9ARW8"/>
<sequence>MNVDPQWFAHMNVDPQWFAHMNVDPQWFAHMNVDPQWFAHVNVDPQWFAPVNVDPQWFAHSCMSPSELAPGCNDVSRGMEASLQMSLDPDREFQRIHSLLVTHMDRLDKLKDACECQAVYTGDVCFLPSFVIEDVQSCFHTLTAVRDVVFCLEQEHRSYLRSVARETKYGSKQAPIGDDNYLLLAARVGRLDTSFLKKTFNPPD</sequence>
<reference evidence="1" key="1">
    <citation type="submission" date="2020-11" db="EMBL/GenBank/DDBJ databases">
        <authorList>
            <person name="Tran Van P."/>
        </authorList>
    </citation>
    <scope>NUCLEOTIDE SEQUENCE</scope>
</reference>
<gene>
    <name evidence="1" type="ORF">TSIB3V08_LOCUS3471</name>
</gene>
<name>A0A7R9ARW8_TIMSH</name>
<proteinExistence type="predicted"/>
<evidence type="ECO:0000313" key="1">
    <source>
        <dbReference type="EMBL" id="CAD7259264.1"/>
    </source>
</evidence>